<evidence type="ECO:0000256" key="7">
    <source>
        <dbReference type="SAM" id="MobiDB-lite"/>
    </source>
</evidence>
<feature type="binding site" evidence="6">
    <location>
        <position position="97"/>
    </location>
    <ligand>
        <name>S-adenosyl-L-methionine</name>
        <dbReference type="ChEBI" id="CHEBI:59789"/>
    </ligand>
</feature>
<evidence type="ECO:0000256" key="6">
    <source>
        <dbReference type="HAMAP-Rule" id="MF_01007"/>
    </source>
</evidence>
<dbReference type="SUPFAM" id="SSF53335">
    <property type="entry name" value="S-adenosyl-L-methionine-dependent methyltransferases"/>
    <property type="match status" value="1"/>
</dbReference>
<dbReference type="InterPro" id="IPR029063">
    <property type="entry name" value="SAM-dependent_MTases_sf"/>
</dbReference>
<evidence type="ECO:0000313" key="8">
    <source>
        <dbReference type="EMBL" id="TCD53973.1"/>
    </source>
</evidence>
<comment type="function">
    <text evidence="6">Specifically methylates the N4 position of cytidine in position 1402 (C1402) of 16S rRNA.</text>
</comment>
<dbReference type="EC" id="2.1.1.199" evidence="6"/>
<evidence type="ECO:0000256" key="1">
    <source>
        <dbReference type="ARBA" id="ARBA00010396"/>
    </source>
</evidence>
<name>A0A4R0QP39_9BIFI</name>
<feature type="binding site" evidence="6">
    <location>
        <position position="125"/>
    </location>
    <ligand>
        <name>S-adenosyl-L-methionine</name>
        <dbReference type="ChEBI" id="CHEBI:59789"/>
    </ligand>
</feature>
<feature type="compositionally biased region" description="Low complexity" evidence="7">
    <location>
        <begin position="355"/>
        <end position="368"/>
    </location>
</feature>
<dbReference type="Proteomes" id="UP000291289">
    <property type="component" value="Unassembled WGS sequence"/>
</dbReference>
<comment type="subcellular location">
    <subcellularLocation>
        <location evidence="6">Cytoplasm</location>
    </subcellularLocation>
</comment>
<feature type="binding site" evidence="6">
    <location>
        <begin position="49"/>
        <end position="51"/>
    </location>
    <ligand>
        <name>S-adenosyl-L-methionine</name>
        <dbReference type="ChEBI" id="CHEBI:59789"/>
    </ligand>
</feature>
<protein>
    <recommendedName>
        <fullName evidence="6">Ribosomal RNA small subunit methyltransferase H</fullName>
        <ecNumber evidence="6">2.1.1.199</ecNumber>
    </recommendedName>
    <alternativeName>
        <fullName evidence="6">16S rRNA m(4)C1402 methyltransferase</fullName>
    </alternativeName>
    <alternativeName>
        <fullName evidence="6">rRNA (cytosine-N(4)-)-methyltransferase RsmH</fullName>
    </alternativeName>
</protein>
<dbReference type="AlphaFoldDB" id="A0A4R0QP39"/>
<dbReference type="EMBL" id="RXLP01000023">
    <property type="protein sequence ID" value="TCD53973.1"/>
    <property type="molecule type" value="Genomic_DNA"/>
</dbReference>
<dbReference type="Pfam" id="PF01795">
    <property type="entry name" value="Methyltransf_5"/>
    <property type="match status" value="1"/>
</dbReference>
<accession>A0A4R0QP39</accession>
<reference evidence="8 9" key="1">
    <citation type="submission" date="2018-12" db="EMBL/GenBank/DDBJ databases">
        <title>Alloscrdovia theropitheci sp. nov: a novel taxon from the feces of the bleeding-herat monkey (Theropithecus geleda).</title>
        <authorList>
            <person name="Modesto M."/>
        </authorList>
    </citation>
    <scope>NUCLEOTIDE SEQUENCE [LARGE SCALE GENOMIC DNA]</scope>
    <source>
        <strain evidence="8 9">GLDI4/2</strain>
    </source>
</reference>
<dbReference type="GO" id="GO:0070475">
    <property type="term" value="P:rRNA base methylation"/>
    <property type="evidence" value="ECO:0007669"/>
    <property type="project" value="UniProtKB-UniRule"/>
</dbReference>
<comment type="catalytic activity">
    <reaction evidence="6">
        <text>cytidine(1402) in 16S rRNA + S-adenosyl-L-methionine = N(4)-methylcytidine(1402) in 16S rRNA + S-adenosyl-L-homocysteine + H(+)</text>
        <dbReference type="Rhea" id="RHEA:42928"/>
        <dbReference type="Rhea" id="RHEA-COMP:10286"/>
        <dbReference type="Rhea" id="RHEA-COMP:10287"/>
        <dbReference type="ChEBI" id="CHEBI:15378"/>
        <dbReference type="ChEBI" id="CHEBI:57856"/>
        <dbReference type="ChEBI" id="CHEBI:59789"/>
        <dbReference type="ChEBI" id="CHEBI:74506"/>
        <dbReference type="ChEBI" id="CHEBI:82748"/>
        <dbReference type="EC" id="2.1.1.199"/>
    </reaction>
</comment>
<feature type="region of interest" description="Disordered" evidence="7">
    <location>
        <begin position="332"/>
        <end position="377"/>
    </location>
</feature>
<proteinExistence type="inferred from homology"/>
<dbReference type="Gene3D" id="3.40.50.150">
    <property type="entry name" value="Vaccinia Virus protein VP39"/>
    <property type="match status" value="1"/>
</dbReference>
<keyword evidence="6" id="KW-0963">Cytoplasm</keyword>
<evidence type="ECO:0000256" key="5">
    <source>
        <dbReference type="ARBA" id="ARBA00022691"/>
    </source>
</evidence>
<dbReference type="RefSeq" id="WP_131284605.1">
    <property type="nucleotide sequence ID" value="NZ_RXLP01000023.1"/>
</dbReference>
<dbReference type="GO" id="GO:0071424">
    <property type="term" value="F:rRNA (cytosine-N4-)-methyltransferase activity"/>
    <property type="evidence" value="ECO:0007669"/>
    <property type="project" value="UniProtKB-UniRule"/>
</dbReference>
<keyword evidence="9" id="KW-1185">Reference proteome</keyword>
<dbReference type="GO" id="GO:0005737">
    <property type="term" value="C:cytoplasm"/>
    <property type="evidence" value="ECO:0007669"/>
    <property type="project" value="UniProtKB-SubCell"/>
</dbReference>
<dbReference type="OrthoDB" id="9806637at2"/>
<evidence type="ECO:0000256" key="4">
    <source>
        <dbReference type="ARBA" id="ARBA00022679"/>
    </source>
</evidence>
<organism evidence="8 9">
    <name type="scientific">Alloscardovia theropitheci</name>
    <dbReference type="NCBI Taxonomy" id="2496842"/>
    <lineage>
        <taxon>Bacteria</taxon>
        <taxon>Bacillati</taxon>
        <taxon>Actinomycetota</taxon>
        <taxon>Actinomycetes</taxon>
        <taxon>Bifidobacteriales</taxon>
        <taxon>Bifidobacteriaceae</taxon>
        <taxon>Alloscardovia</taxon>
    </lineage>
</organism>
<keyword evidence="5 6" id="KW-0949">S-adenosyl-L-methionine</keyword>
<evidence type="ECO:0000313" key="9">
    <source>
        <dbReference type="Proteomes" id="UP000291289"/>
    </source>
</evidence>
<comment type="caution">
    <text evidence="8">The sequence shown here is derived from an EMBL/GenBank/DDBJ whole genome shotgun (WGS) entry which is preliminary data.</text>
</comment>
<keyword evidence="3 6" id="KW-0489">Methyltransferase</keyword>
<keyword evidence="2 6" id="KW-0698">rRNA processing</keyword>
<dbReference type="InterPro" id="IPR023397">
    <property type="entry name" value="SAM-dep_MeTrfase_MraW_recog"/>
</dbReference>
<dbReference type="InterPro" id="IPR002903">
    <property type="entry name" value="RsmH"/>
</dbReference>
<dbReference type="PANTHER" id="PTHR11265:SF0">
    <property type="entry name" value="12S RRNA N4-METHYLCYTIDINE METHYLTRANSFERASE"/>
    <property type="match status" value="1"/>
</dbReference>
<gene>
    <name evidence="6 8" type="primary">rsmH</name>
    <name evidence="8" type="ORF">EJ419_05960</name>
</gene>
<evidence type="ECO:0000256" key="2">
    <source>
        <dbReference type="ARBA" id="ARBA00022552"/>
    </source>
</evidence>
<dbReference type="NCBIfam" id="TIGR00006">
    <property type="entry name" value="16S rRNA (cytosine(1402)-N(4))-methyltransferase RsmH"/>
    <property type="match status" value="1"/>
</dbReference>
<comment type="similarity">
    <text evidence="1 6">Belongs to the methyltransferase superfamily. RsmH family.</text>
</comment>
<dbReference type="HAMAP" id="MF_01007">
    <property type="entry name" value="16SrRNA_methyltr_H"/>
    <property type="match status" value="1"/>
</dbReference>
<dbReference type="PANTHER" id="PTHR11265">
    <property type="entry name" value="S-ADENOSYL-METHYLTRANSFERASE MRAW"/>
    <property type="match status" value="1"/>
</dbReference>
<dbReference type="Gene3D" id="1.10.150.170">
    <property type="entry name" value="Putative methyltransferase TM0872, insert domain"/>
    <property type="match status" value="1"/>
</dbReference>
<feature type="binding site" evidence="6">
    <location>
        <position position="68"/>
    </location>
    <ligand>
        <name>S-adenosyl-L-methionine</name>
        <dbReference type="ChEBI" id="CHEBI:59789"/>
    </ligand>
</feature>
<keyword evidence="4 6" id="KW-0808">Transferase</keyword>
<feature type="binding site" evidence="6">
    <location>
        <position position="118"/>
    </location>
    <ligand>
        <name>S-adenosyl-L-methionine</name>
        <dbReference type="ChEBI" id="CHEBI:59789"/>
    </ligand>
</feature>
<sequence length="377" mass="42495">MVDLERISSIHKPVLFDECVELVTRNVEKSAHDDGREFPVIVDCTLGLAGHTSGFLKEIPNVRVIGIDRDEEALALATARVREQGFEDRFIPAHAAFDEFSQVISDAGFTHVDAVFMDLGLSSLQIDETERGFSYSHDAPLDMRMDTTQSLTAAEILRTYEYGDLVRIFKEFGEERFSGPIAREIIRKREAGEFILTSYQLTDVVDSIVPKAKRPAGNPAKRVFQAMRIEVNGELTKLAQTLPQALKSLPRGGRLVVESYHSLEDKCVKKFFSRGLVAHVPPGLPVIPDDAQPYLKDLTRGAMMADEEEIKRNSRSASVRLRAVQVTREVPQSAFRDEEHQRVKRSDNSHKNFKNKNNNAKRNNSYSKGNHGRRSRT</sequence>
<evidence type="ECO:0000256" key="3">
    <source>
        <dbReference type="ARBA" id="ARBA00022603"/>
    </source>
</evidence>
<feature type="compositionally biased region" description="Basic and acidic residues" evidence="7">
    <location>
        <begin position="335"/>
        <end position="350"/>
    </location>
</feature>
<dbReference type="SUPFAM" id="SSF81799">
    <property type="entry name" value="Putative methyltransferase TM0872, insert domain"/>
    <property type="match status" value="1"/>
</dbReference>